<accession>A0A2P2NP20</accession>
<proteinExistence type="predicted"/>
<dbReference type="AlphaFoldDB" id="A0A2P2NP20"/>
<organism evidence="2">
    <name type="scientific">Rhizophora mucronata</name>
    <name type="common">Asiatic mangrove</name>
    <dbReference type="NCBI Taxonomy" id="61149"/>
    <lineage>
        <taxon>Eukaryota</taxon>
        <taxon>Viridiplantae</taxon>
        <taxon>Streptophyta</taxon>
        <taxon>Embryophyta</taxon>
        <taxon>Tracheophyta</taxon>
        <taxon>Spermatophyta</taxon>
        <taxon>Magnoliopsida</taxon>
        <taxon>eudicotyledons</taxon>
        <taxon>Gunneridae</taxon>
        <taxon>Pentapetalae</taxon>
        <taxon>rosids</taxon>
        <taxon>fabids</taxon>
        <taxon>Malpighiales</taxon>
        <taxon>Rhizophoraceae</taxon>
        <taxon>Rhizophora</taxon>
    </lineage>
</organism>
<evidence type="ECO:0000256" key="1">
    <source>
        <dbReference type="SAM" id="MobiDB-lite"/>
    </source>
</evidence>
<evidence type="ECO:0000313" key="2">
    <source>
        <dbReference type="EMBL" id="MBX44185.1"/>
    </source>
</evidence>
<feature type="region of interest" description="Disordered" evidence="1">
    <location>
        <begin position="1"/>
        <end position="30"/>
    </location>
</feature>
<reference evidence="2" key="1">
    <citation type="submission" date="2018-02" db="EMBL/GenBank/DDBJ databases">
        <title>Rhizophora mucronata_Transcriptome.</title>
        <authorList>
            <person name="Meera S.P."/>
            <person name="Sreeshan A."/>
            <person name="Augustine A."/>
        </authorList>
    </citation>
    <scope>NUCLEOTIDE SEQUENCE</scope>
    <source>
        <tissue evidence="2">Leaf</tissue>
    </source>
</reference>
<sequence>MLRGKGRSCDGRRRVAPRRPENFRRPAGKR</sequence>
<feature type="compositionally biased region" description="Basic and acidic residues" evidence="1">
    <location>
        <begin position="7"/>
        <end position="24"/>
    </location>
</feature>
<name>A0A2P2NP20_RHIMU</name>
<protein>
    <submittedName>
        <fullName evidence="2">Uncharacterized protein</fullName>
    </submittedName>
</protein>
<dbReference type="EMBL" id="GGEC01063701">
    <property type="protein sequence ID" value="MBX44185.1"/>
    <property type="molecule type" value="Transcribed_RNA"/>
</dbReference>